<feature type="active site" description="Proton acceptor" evidence="7">
    <location>
        <position position="375"/>
    </location>
</feature>
<evidence type="ECO:0000256" key="6">
    <source>
        <dbReference type="ARBA" id="ARBA00023326"/>
    </source>
</evidence>
<evidence type="ECO:0000256" key="4">
    <source>
        <dbReference type="ARBA" id="ARBA00023277"/>
    </source>
</evidence>
<evidence type="ECO:0000256" key="5">
    <source>
        <dbReference type="ARBA" id="ARBA00023295"/>
    </source>
</evidence>
<evidence type="ECO:0000313" key="13">
    <source>
        <dbReference type="Proteomes" id="UP000247523"/>
    </source>
</evidence>
<feature type="domain" description="Glycosyl hydrolase family 67 catalytic" evidence="11">
    <location>
        <begin position="112"/>
        <end position="435"/>
    </location>
</feature>
<comment type="similarity">
    <text evidence="1 8">Belongs to the glycosyl hydrolase 67 family.</text>
</comment>
<evidence type="ECO:0000256" key="8">
    <source>
        <dbReference type="RuleBase" id="RU361198"/>
    </source>
</evidence>
<evidence type="ECO:0000256" key="1">
    <source>
        <dbReference type="ARBA" id="ARBA00008833"/>
    </source>
</evidence>
<dbReference type="InterPro" id="IPR011100">
    <property type="entry name" value="Glyco_hydro_67_cat"/>
</dbReference>
<evidence type="ECO:0000259" key="11">
    <source>
        <dbReference type="Pfam" id="PF07488"/>
    </source>
</evidence>
<name>A0A318EIA7_9FIRM</name>
<evidence type="ECO:0000259" key="10">
    <source>
        <dbReference type="Pfam" id="PF07477"/>
    </source>
</evidence>
<dbReference type="GO" id="GO:0046559">
    <property type="term" value="F:alpha-glucuronidase activity"/>
    <property type="evidence" value="ECO:0007669"/>
    <property type="project" value="InterPro"/>
</dbReference>
<dbReference type="GO" id="GO:0045493">
    <property type="term" value="P:xylan catabolic process"/>
    <property type="evidence" value="ECO:0007669"/>
    <property type="project" value="UniProtKB-KW"/>
</dbReference>
<keyword evidence="6 8" id="KW-0624">Polysaccharide degradation</keyword>
<organism evidence="12 13">
    <name type="scientific">Lachnotalea glycerini</name>
    <dbReference type="NCBI Taxonomy" id="1763509"/>
    <lineage>
        <taxon>Bacteria</taxon>
        <taxon>Bacillati</taxon>
        <taxon>Bacillota</taxon>
        <taxon>Clostridia</taxon>
        <taxon>Lachnospirales</taxon>
        <taxon>Lachnospiraceae</taxon>
        <taxon>Lachnotalea</taxon>
    </lineage>
</organism>
<keyword evidence="5 8" id="KW-0326">Glycosidase</keyword>
<dbReference type="SUPFAM" id="SSF55545">
    <property type="entry name" value="beta-N-acetylhexosaminidase-like domain"/>
    <property type="match status" value="1"/>
</dbReference>
<dbReference type="Gene3D" id="3.30.379.10">
    <property type="entry name" value="Chitobiase/beta-hexosaminidase domain 2-like"/>
    <property type="match status" value="1"/>
</dbReference>
<dbReference type="InterPro" id="IPR011395">
    <property type="entry name" value="Glyco_hydro_67_aGlcAse"/>
</dbReference>
<keyword evidence="4 8" id="KW-0119">Carbohydrate metabolism</keyword>
<dbReference type="EC" id="3.2.1.131" evidence="8"/>
<evidence type="ECO:0000259" key="9">
    <source>
        <dbReference type="Pfam" id="PF03648"/>
    </source>
</evidence>
<sequence length="660" mass="76130">MSWEQAWLAYHCVVNYEDASYFEAIYTLESGKIIDNALEELRLATNKMFGKSIAIERSMPQKGICLMLIEEISLNEAGYKIERKNNLIFLSANTQIGLLYAVFALLRLAACKESLSDIHLVSVPGKEFRMLNHWDNMDGSIERGYSGNSFFFKNQKIEVNERTKDYARLLASIGINATVINNVNVRAEATDFITEPYLKQLRVLSDLFESYGVKLFLSLNYAACIDIGGITTADPLDKTVISWWEERMELVYQHIPTLGGFLVKADSEGRPGPFTYKRNQADGANMLARAIAPYQGIIIWRCFVYNCQQDWRDKKIDRARAAYDYFYDLDGEFLENVILQIKNGPIDFQVREPFMPLFGKLKKTNHMMEVQIAQEYTGQQIDLCYLIPWFKELLTSRTYCGEDKDTIADLLEGKCCNHKGRGIVAVANTGNDENWTGHDLAAANFYGFGRMAWDSKLSPEEIVKEWISQTFSDKREVVMVLTKLLMMSWPVYEKYTAPLGVGFMVTPSNHYGPNIDGYEYSKWGTYHRADHFGIGVDRSLKGTGYASLYNPPLAMQYEYADTCPDELLLFFHHVDYNHILHNGKTVLQHIYDTHFEGAKKVEEMLSMWEQLKESISPEKYERTLIRFQQQRNNAKEWCDQINSYFYRKSGIADQHQRPIY</sequence>
<gene>
    <name evidence="12" type="ORF">C8E03_11270</name>
</gene>
<comment type="catalytic activity">
    <reaction evidence="8">
        <text>Hydrolysis of (1-&gt;2)-alpha-D-(4-O-methyl)glucuronosyl links in the main chain of hardwood xylans.</text>
        <dbReference type="EC" id="3.2.1.131"/>
    </reaction>
</comment>
<dbReference type="Proteomes" id="UP000247523">
    <property type="component" value="Unassembled WGS sequence"/>
</dbReference>
<dbReference type="InterPro" id="IPR037054">
    <property type="entry name" value="A-glucoronidase_C_sf"/>
</dbReference>
<keyword evidence="2 8" id="KW-0858">Xylan degradation</keyword>
<dbReference type="GO" id="GO:0033939">
    <property type="term" value="F:xylan alpha-1,2-glucuronosidase activity"/>
    <property type="evidence" value="ECO:0007669"/>
    <property type="project" value="UniProtKB-EC"/>
</dbReference>
<proteinExistence type="inferred from homology"/>
<dbReference type="InterPro" id="IPR017853">
    <property type="entry name" value="GH"/>
</dbReference>
<dbReference type="GO" id="GO:0005576">
    <property type="term" value="C:extracellular region"/>
    <property type="evidence" value="ECO:0007669"/>
    <property type="project" value="InterPro"/>
</dbReference>
<dbReference type="PANTHER" id="PTHR39207">
    <property type="entry name" value="ALPHA-GLUCURONIDASE A"/>
    <property type="match status" value="1"/>
</dbReference>
<feature type="domain" description="Alpha glucuronidase N-terminal" evidence="9">
    <location>
        <begin position="6"/>
        <end position="105"/>
    </location>
</feature>
<dbReference type="EMBL" id="QICS01000012">
    <property type="protein sequence ID" value="PXV86691.1"/>
    <property type="molecule type" value="Genomic_DNA"/>
</dbReference>
<comment type="caution">
    <text evidence="12">The sequence shown here is derived from an EMBL/GenBank/DDBJ whole genome shotgun (WGS) entry which is preliminary data.</text>
</comment>
<dbReference type="RefSeq" id="WP_110291726.1">
    <property type="nucleotide sequence ID" value="NZ_QICS01000012.1"/>
</dbReference>
<feature type="active site" description="Proton acceptor" evidence="7">
    <location>
        <position position="347"/>
    </location>
</feature>
<feature type="domain" description="Glycosyl hydrolase family 67 C-terminal" evidence="10">
    <location>
        <begin position="436"/>
        <end position="657"/>
    </location>
</feature>
<protein>
    <recommendedName>
        <fullName evidence="8">Xylan alpha-1,2-glucuronidase</fullName>
        <ecNumber evidence="8">3.2.1.131</ecNumber>
    </recommendedName>
</protein>
<dbReference type="Pfam" id="PF07488">
    <property type="entry name" value="Glyco_hydro_67M"/>
    <property type="match status" value="1"/>
</dbReference>
<reference evidence="12 13" key="1">
    <citation type="submission" date="2018-05" db="EMBL/GenBank/DDBJ databases">
        <title>Genomic Encyclopedia of Type Strains, Phase IV (KMG-IV): sequencing the most valuable type-strain genomes for metagenomic binning, comparative biology and taxonomic classification.</title>
        <authorList>
            <person name="Goeker M."/>
        </authorList>
    </citation>
    <scope>NUCLEOTIDE SEQUENCE [LARGE SCALE GENOMIC DNA]</scope>
    <source>
        <strain evidence="12 13">DSM 28816</strain>
    </source>
</reference>
<dbReference type="InterPro" id="IPR011099">
    <property type="entry name" value="Glyco_hydro_67_C"/>
</dbReference>
<evidence type="ECO:0000256" key="2">
    <source>
        <dbReference type="ARBA" id="ARBA00022651"/>
    </source>
</evidence>
<dbReference type="Gene3D" id="3.90.1330.10">
    <property type="entry name" value="Alpha-glucuronidase, C-terminal domain"/>
    <property type="match status" value="1"/>
</dbReference>
<dbReference type="SUPFAM" id="SSF51445">
    <property type="entry name" value="(Trans)glycosidases"/>
    <property type="match status" value="1"/>
</dbReference>
<keyword evidence="3 8" id="KW-0378">Hydrolase</keyword>
<feature type="active site" description="Proton donor" evidence="7">
    <location>
        <position position="268"/>
    </location>
</feature>
<dbReference type="InterPro" id="IPR029018">
    <property type="entry name" value="Hex-like_dom2"/>
</dbReference>
<accession>A0A318EIA7</accession>
<dbReference type="Gene3D" id="3.20.20.80">
    <property type="entry name" value="Glycosidases"/>
    <property type="match status" value="1"/>
</dbReference>
<dbReference type="PIRSF" id="PIRSF029900">
    <property type="entry name" value="Alpha-glucuronds"/>
    <property type="match status" value="1"/>
</dbReference>
<dbReference type="PANTHER" id="PTHR39207:SF1">
    <property type="entry name" value="ALPHA-GLUCURONIDASE A"/>
    <property type="match status" value="1"/>
</dbReference>
<comment type="subunit">
    <text evidence="8">Homodimer.</text>
</comment>
<dbReference type="Pfam" id="PF03648">
    <property type="entry name" value="Glyco_hydro_67N"/>
    <property type="match status" value="1"/>
</dbReference>
<evidence type="ECO:0000313" key="12">
    <source>
        <dbReference type="EMBL" id="PXV86691.1"/>
    </source>
</evidence>
<dbReference type="Pfam" id="PF07477">
    <property type="entry name" value="Glyco_hydro_67C"/>
    <property type="match status" value="1"/>
</dbReference>
<dbReference type="AlphaFoldDB" id="A0A318EIA7"/>
<evidence type="ECO:0000256" key="3">
    <source>
        <dbReference type="ARBA" id="ARBA00022801"/>
    </source>
</evidence>
<dbReference type="InterPro" id="IPR005154">
    <property type="entry name" value="Glyco_hydro_67_aGlcAse_N"/>
</dbReference>
<evidence type="ECO:0000256" key="7">
    <source>
        <dbReference type="PIRSR" id="PIRSR029900-1"/>
    </source>
</evidence>